<sequence length="87" mass="10221">MTKLARRTGKVIFFLLLIFIVGRTLGEPYSWLNYDFVLKFGQLIYGPGEIGAEAIDDIYFYIFFIIVIIITMFIYFIVIKLIKLIKK</sequence>
<reference evidence="2 3" key="1">
    <citation type="submission" date="2018-03" db="EMBL/GenBank/DDBJ databases">
        <title>Pantoea intestinalis SRCM103226 isolated form the mealworm.</title>
        <authorList>
            <person name="Jeong D.-Y."/>
            <person name="Kim J.W."/>
        </authorList>
    </citation>
    <scope>NUCLEOTIDE SEQUENCE [LARGE SCALE GENOMIC DNA]</scope>
    <source>
        <strain evidence="2 3">SRCM103226</strain>
    </source>
</reference>
<keyword evidence="3" id="KW-1185">Reference proteome</keyword>
<dbReference type="Proteomes" id="UP000464053">
    <property type="component" value="Chromosome"/>
</dbReference>
<dbReference type="OrthoDB" id="6613818at2"/>
<feature type="transmembrane region" description="Helical" evidence="1">
    <location>
        <begin position="58"/>
        <end position="82"/>
    </location>
</feature>
<protein>
    <submittedName>
        <fullName evidence="2">Uncharacterized protein</fullName>
    </submittedName>
</protein>
<keyword evidence="1" id="KW-1133">Transmembrane helix</keyword>
<evidence type="ECO:0000313" key="2">
    <source>
        <dbReference type="EMBL" id="QHM72972.1"/>
    </source>
</evidence>
<dbReference type="KEGG" id="mint:C7M51_03313"/>
<dbReference type="RefSeq" id="WP_160251142.1">
    <property type="nucleotide sequence ID" value="NZ_CP028271.1"/>
</dbReference>
<accession>A0A6P1Q3N2</accession>
<gene>
    <name evidence="2" type="ORF">C7M51_03313</name>
</gene>
<name>A0A6P1Q3N2_9GAMM</name>
<dbReference type="AlphaFoldDB" id="A0A6P1Q3N2"/>
<evidence type="ECO:0000313" key="3">
    <source>
        <dbReference type="Proteomes" id="UP000464053"/>
    </source>
</evidence>
<proteinExistence type="predicted"/>
<dbReference type="EMBL" id="CP028271">
    <property type="protein sequence ID" value="QHM72972.1"/>
    <property type="molecule type" value="Genomic_DNA"/>
</dbReference>
<keyword evidence="1" id="KW-0472">Membrane</keyword>
<organism evidence="2 3">
    <name type="scientific">Mixta intestinalis</name>
    <dbReference type="NCBI Taxonomy" id="1615494"/>
    <lineage>
        <taxon>Bacteria</taxon>
        <taxon>Pseudomonadati</taxon>
        <taxon>Pseudomonadota</taxon>
        <taxon>Gammaproteobacteria</taxon>
        <taxon>Enterobacterales</taxon>
        <taxon>Erwiniaceae</taxon>
        <taxon>Mixta</taxon>
    </lineage>
</organism>
<keyword evidence="1" id="KW-0812">Transmembrane</keyword>
<evidence type="ECO:0000256" key="1">
    <source>
        <dbReference type="SAM" id="Phobius"/>
    </source>
</evidence>